<organism evidence="1 2">
    <name type="scientific">Ruegeria profundi</name>
    <dbReference type="NCBI Taxonomy" id="1685378"/>
    <lineage>
        <taxon>Bacteria</taxon>
        <taxon>Pseudomonadati</taxon>
        <taxon>Pseudomonadota</taxon>
        <taxon>Alphaproteobacteria</taxon>
        <taxon>Rhodobacterales</taxon>
        <taxon>Roseobacteraceae</taxon>
        <taxon>Ruegeria</taxon>
    </lineage>
</organism>
<sequence length="67" mass="8109">MSRKRPTAGWPTVLREERVRQALEKIAKFAARRKAEEDFKKELEKESLLTKQRRKRIRELQQDTTKN</sequence>
<dbReference type="EMBL" id="LQBP01000011">
    <property type="protein sequence ID" value="KUJ77224.1"/>
    <property type="molecule type" value="Genomic_DNA"/>
</dbReference>
<protein>
    <submittedName>
        <fullName evidence="1">Uncharacterized protein</fullName>
    </submittedName>
</protein>
<gene>
    <name evidence="1" type="ORF">AVO44_17715</name>
</gene>
<dbReference type="Proteomes" id="UP000053690">
    <property type="component" value="Unassembled WGS sequence"/>
</dbReference>
<evidence type="ECO:0000313" key="2">
    <source>
        <dbReference type="Proteomes" id="UP000053690"/>
    </source>
</evidence>
<keyword evidence="2" id="KW-1185">Reference proteome</keyword>
<dbReference type="AlphaFoldDB" id="A0A0X3TNC7"/>
<evidence type="ECO:0000313" key="1">
    <source>
        <dbReference type="EMBL" id="KUJ77224.1"/>
    </source>
</evidence>
<name>A0A0X3TNC7_9RHOB</name>
<comment type="caution">
    <text evidence="1">The sequence shown here is derived from an EMBL/GenBank/DDBJ whole genome shotgun (WGS) entry which is preliminary data.</text>
</comment>
<reference evidence="2" key="1">
    <citation type="submission" date="2015-12" db="EMBL/GenBank/DDBJ databases">
        <authorList>
            <person name="Zhang G."/>
            <person name="Stingl U."/>
        </authorList>
    </citation>
    <scope>NUCLEOTIDE SEQUENCE [LARGE SCALE GENOMIC DNA]</scope>
    <source>
        <strain evidence="2">ZGT108</strain>
    </source>
</reference>
<proteinExistence type="predicted"/>
<accession>A0A0X3TNC7</accession>